<dbReference type="PANTHER" id="PTHR34614:SF2">
    <property type="entry name" value="TRANSPOSASE IS4-LIKE DOMAIN-CONTAINING PROTEIN"/>
    <property type="match status" value="1"/>
</dbReference>
<name>A0A0W8FDG1_9ZZZZ</name>
<dbReference type="AlphaFoldDB" id="A0A0W8FDG1"/>
<sequence>MKNIQRDMESPQYLRKYQKDPIFVKPITLRIRDREIAGFCYYDLYREQDERNLFYLRLHDIRQKLESLRVPRWRKPEEVFREWAGHLARYFSWNLQGDRLQVEIWKNAVAQRVNRMGKQIILVHGPLDWEECLTVYRERDAIEKAFRALKTDLQVMPLNVRKEATLKGYLFVIFLSLILRMRLLKRMKDTGLLEDYTLEGLLLELAKIKKIRLANGEVITTEISKKQRTIQEALGLCA</sequence>
<dbReference type="EMBL" id="LNQE01001347">
    <property type="protein sequence ID" value="KUG18917.1"/>
    <property type="molecule type" value="Genomic_DNA"/>
</dbReference>
<reference evidence="1" key="1">
    <citation type="journal article" date="2015" name="Proc. Natl. Acad. Sci. U.S.A.">
        <title>Networks of energetic and metabolic interactions define dynamics in microbial communities.</title>
        <authorList>
            <person name="Embree M."/>
            <person name="Liu J.K."/>
            <person name="Al-Bassam M.M."/>
            <person name="Zengler K."/>
        </authorList>
    </citation>
    <scope>NUCLEOTIDE SEQUENCE</scope>
</reference>
<evidence type="ECO:0000313" key="1">
    <source>
        <dbReference type="EMBL" id="KUG18917.1"/>
    </source>
</evidence>
<proteinExistence type="predicted"/>
<protein>
    <submittedName>
        <fullName evidence="1">Transposase (Is4)</fullName>
    </submittedName>
</protein>
<gene>
    <name evidence="1" type="ORF">ASZ90_011363</name>
</gene>
<accession>A0A0W8FDG1</accession>
<dbReference type="PANTHER" id="PTHR34614">
    <property type="match status" value="1"/>
</dbReference>
<organism evidence="1">
    <name type="scientific">hydrocarbon metagenome</name>
    <dbReference type="NCBI Taxonomy" id="938273"/>
    <lineage>
        <taxon>unclassified sequences</taxon>
        <taxon>metagenomes</taxon>
        <taxon>ecological metagenomes</taxon>
    </lineage>
</organism>
<comment type="caution">
    <text evidence="1">The sequence shown here is derived from an EMBL/GenBank/DDBJ whole genome shotgun (WGS) entry which is preliminary data.</text>
</comment>